<feature type="region of interest" description="Disordered" evidence="6">
    <location>
        <begin position="524"/>
        <end position="563"/>
    </location>
</feature>
<evidence type="ECO:0000256" key="4">
    <source>
        <dbReference type="ARBA" id="ARBA00025878"/>
    </source>
</evidence>
<reference evidence="9" key="1">
    <citation type="submission" date="2016-11" db="UniProtKB">
        <authorList>
            <consortium name="WormBaseParasite"/>
        </authorList>
    </citation>
    <scope>IDENTIFICATION</scope>
</reference>
<dbReference type="GO" id="GO:0019901">
    <property type="term" value="F:protein kinase binding"/>
    <property type="evidence" value="ECO:0007669"/>
    <property type="project" value="TreeGrafter"/>
</dbReference>
<keyword evidence="8" id="KW-1185">Reference proteome</keyword>
<dbReference type="InterPro" id="IPR000718">
    <property type="entry name" value="Peptidase_M13"/>
</dbReference>
<feature type="compositionally biased region" description="Low complexity" evidence="6">
    <location>
        <begin position="527"/>
        <end position="538"/>
    </location>
</feature>
<dbReference type="InterPro" id="IPR000644">
    <property type="entry name" value="CBS_dom"/>
</dbReference>
<keyword evidence="2" id="KW-0677">Repeat</keyword>
<feature type="region of interest" description="Disordered" evidence="6">
    <location>
        <begin position="583"/>
        <end position="717"/>
    </location>
</feature>
<dbReference type="SUPFAM" id="SSF55486">
    <property type="entry name" value="Metalloproteases ('zincins'), catalytic domain"/>
    <property type="match status" value="1"/>
</dbReference>
<evidence type="ECO:0000256" key="2">
    <source>
        <dbReference type="ARBA" id="ARBA00022737"/>
    </source>
</evidence>
<dbReference type="SUPFAM" id="SSF54631">
    <property type="entry name" value="CBS-domain pair"/>
    <property type="match status" value="1"/>
</dbReference>
<evidence type="ECO:0000313" key="9">
    <source>
        <dbReference type="WBParaSite" id="snap_masked-unitig_26251-processed-gene-0.0-mRNA-1"/>
    </source>
</evidence>
<dbReference type="GO" id="GO:0005737">
    <property type="term" value="C:cytoplasm"/>
    <property type="evidence" value="ECO:0007669"/>
    <property type="project" value="TreeGrafter"/>
</dbReference>
<evidence type="ECO:0000259" key="7">
    <source>
        <dbReference type="PROSITE" id="PS51371"/>
    </source>
</evidence>
<comment type="subunit">
    <text evidence="4">AMPK is a heterotrimer of an alpha catalytic subunit (PRKAA1 or PRKAA2), a beta (PRKAB1 or PRKAB2) and a gamma non-catalytic subunits (PRKAG1, PRKAG2 or PRKAG3). Interacts with FNIP1 and FNIP2.</text>
</comment>
<organism evidence="8 9">
    <name type="scientific">Macrostomum lignano</name>
    <dbReference type="NCBI Taxonomy" id="282301"/>
    <lineage>
        <taxon>Eukaryota</taxon>
        <taxon>Metazoa</taxon>
        <taxon>Spiralia</taxon>
        <taxon>Lophotrochozoa</taxon>
        <taxon>Platyhelminthes</taxon>
        <taxon>Rhabditophora</taxon>
        <taxon>Macrostomorpha</taxon>
        <taxon>Macrostomida</taxon>
        <taxon>Macrostomidae</taxon>
        <taxon>Macrostomum</taxon>
    </lineage>
</organism>
<evidence type="ECO:0000256" key="5">
    <source>
        <dbReference type="PROSITE-ProRule" id="PRU00703"/>
    </source>
</evidence>
<dbReference type="GO" id="GO:0031588">
    <property type="term" value="C:nucleotide-activated protein kinase complex"/>
    <property type="evidence" value="ECO:0007669"/>
    <property type="project" value="TreeGrafter"/>
</dbReference>
<dbReference type="PROSITE" id="PS51885">
    <property type="entry name" value="NEPRILYSIN"/>
    <property type="match status" value="1"/>
</dbReference>
<comment type="similarity">
    <text evidence="1">Belongs to the 5'-AMP-activated protein kinase gamma subunit family.</text>
</comment>
<feature type="compositionally biased region" description="Gly residues" evidence="6">
    <location>
        <begin position="651"/>
        <end position="662"/>
    </location>
</feature>
<dbReference type="InterPro" id="IPR050511">
    <property type="entry name" value="AMPK_gamma/SDS23_families"/>
</dbReference>
<dbReference type="GO" id="GO:0005634">
    <property type="term" value="C:nucleus"/>
    <property type="evidence" value="ECO:0007669"/>
    <property type="project" value="TreeGrafter"/>
</dbReference>
<feature type="compositionally biased region" description="Acidic residues" evidence="6">
    <location>
        <begin position="539"/>
        <end position="554"/>
    </location>
</feature>
<evidence type="ECO:0000313" key="8">
    <source>
        <dbReference type="Proteomes" id="UP000095280"/>
    </source>
</evidence>
<evidence type="ECO:0000256" key="3">
    <source>
        <dbReference type="ARBA" id="ARBA00023122"/>
    </source>
</evidence>
<dbReference type="Pfam" id="PF00571">
    <property type="entry name" value="CBS"/>
    <property type="match status" value="1"/>
</dbReference>
<dbReference type="WBParaSite" id="snap_masked-unitig_26251-processed-gene-0.0-mRNA-1">
    <property type="protein sequence ID" value="snap_masked-unitig_26251-processed-gene-0.0-mRNA-1"/>
    <property type="gene ID" value="snap_masked-unitig_26251-processed-gene-0.0"/>
</dbReference>
<protein>
    <submittedName>
        <fullName evidence="9">Peptidase_M13 domain-containing protein</fullName>
    </submittedName>
</protein>
<feature type="region of interest" description="Disordered" evidence="6">
    <location>
        <begin position="1302"/>
        <end position="1348"/>
    </location>
</feature>
<evidence type="ECO:0000256" key="6">
    <source>
        <dbReference type="SAM" id="MobiDB-lite"/>
    </source>
</evidence>
<dbReference type="PROSITE" id="PS51371">
    <property type="entry name" value="CBS"/>
    <property type="match status" value="2"/>
</dbReference>
<name>A0A1I8JPC5_9PLAT</name>
<dbReference type="GO" id="GO:0006508">
    <property type="term" value="P:proteolysis"/>
    <property type="evidence" value="ECO:0007669"/>
    <property type="project" value="InterPro"/>
</dbReference>
<feature type="domain" description="CBS" evidence="7">
    <location>
        <begin position="777"/>
        <end position="839"/>
    </location>
</feature>
<feature type="compositionally biased region" description="Basic and acidic residues" evidence="6">
    <location>
        <begin position="1316"/>
        <end position="1333"/>
    </location>
</feature>
<dbReference type="Gene3D" id="3.40.390.10">
    <property type="entry name" value="Collagenase (Catalytic Domain)"/>
    <property type="match status" value="1"/>
</dbReference>
<keyword evidence="3 5" id="KW-0129">CBS domain</keyword>
<sequence length="1362" mass="150877">RECQLFCTNTDCNSLSANLLLQHLNWSANPCDDFYEFACGGFQRQRRYDINDFESEAYTDAPRRMTGEHLQLYRTADSSYCHDSMLGFLTLNNVSLSKRSTIVRLFGAETKYVMATVAGEVKAIVEFKRRILVDNMPMLKALLNYLVVGKAINNGPDAPTDSTLEMRRVQRHTFLTLDAMLEFPEFAVVKERISGGQCLEFTVRLMEPALVWLYRQRFPSDKAEPGYPDFAVYGAFGSLVGHEIGHGFAEQWINDASSEQSTFMQLETDTQASYQERRDSFWNETLAEDIADSMGLSAAYRAYTMARAWQNHFAAAVTPLGRFACQRYDAQLVGLCAHFQCPSASRMNHQCSEVRILVTNECRYCLTFRCLLPEISVELAARSKVVEAHLPADRSDEDEATQQLQSSRSLAPAVSKAGVRRTLLDLRPRKWLSTVEPPRLEALDIGLQWIGLGKSGSGPAAIQASWCCRNRNDGNSSSQQKQRRYYRFPASPALGDTPSPLLLDSQKNSKAGCSSAAVARALRQTRNSSDIASASADINSEEELDDDVDIDDPEVAGGSRRGRGKQRFAVRRFLLDSFRPRAPQASLSAEDGAAGQSLQPPEDEKRPKSAAAAAPWRPTRPLELPRREGRGTPSQIPLDTAYAADGVTPGSSGGGGGVGGSTWGRFLTVDSEDRQTNRAPAPPDKLQQFKNDRQRPVQQPCKVRESPGHVGPAATAASSPVDVLVVVKTPTQLQHQRRQRRSSGEIQVRENDKYIIIGPQRDSSTVDLEEIRETTLPHPGRVKLLVFDHNLNVKKAFFALVYNGLRAAPVWDSTAQRFVGMLTISDFISILHRFYRSALVPMEELESHKNQHLAARSCRTACDRLWISPEASLLDAIRLLLHAKVHRLPVVEPHTGNALFILTHKRILKYIFLNMHQLPMRSAESVCSASRQRTAGAGVDGQLVDIYSKFDVINLAATKTYNNLDLPVKEALQYRHDVSKASQPAKRLTASGAPSRRLVIAEVHRLSSLTITTCRRRGVTLRHLLSAIVLSSTKICRSPTANSIKPVSDWSNRIGELPDFNRTGYPRAGLRKTANLELPGFPCSGGLSPRYAILPVRALIRPLIRYLAAYFLTNPDYVLNKAEAPGLLFAALKRTESAPCGISMDGMRLAEAGSAGVHGRHQASAGGGDNVISVYQSTPVGAHPAAAAVLRWLLDGPVETRSAEYEPSLRRGECRCPIILRYPHKTNITDESDIVARRAHRQSVRLRRTARVSLRRACGSAKASRKPAGRIEQALPGRWVAASCWTTRRHHRLKGTELWPGRVDLRPGRTHRPRKLASDKTDRQDSRDSDRLQEAGGARGGGAAEVAQPVALARHRKWLRAA</sequence>
<dbReference type="PANTHER" id="PTHR13780">
    <property type="entry name" value="AMP-ACTIVATED PROTEIN KINASE, GAMMA REGULATORY SUBUNIT"/>
    <property type="match status" value="1"/>
</dbReference>
<dbReference type="GO" id="GO:0016208">
    <property type="term" value="F:AMP binding"/>
    <property type="evidence" value="ECO:0007669"/>
    <property type="project" value="TreeGrafter"/>
</dbReference>
<dbReference type="InterPro" id="IPR024079">
    <property type="entry name" value="MetalloPept_cat_dom_sf"/>
</dbReference>
<accession>A0A1I8JPC5</accession>
<dbReference type="InterPro" id="IPR018497">
    <property type="entry name" value="Peptidase_M13_C"/>
</dbReference>
<dbReference type="Gene3D" id="3.10.580.10">
    <property type="entry name" value="CBS-domain"/>
    <property type="match status" value="2"/>
</dbReference>
<dbReference type="PANTHER" id="PTHR13780:SF35">
    <property type="entry name" value="LD22662P"/>
    <property type="match status" value="1"/>
</dbReference>
<dbReference type="SMART" id="SM00116">
    <property type="entry name" value="CBS"/>
    <property type="match status" value="2"/>
</dbReference>
<evidence type="ECO:0000256" key="1">
    <source>
        <dbReference type="ARBA" id="ARBA00006750"/>
    </source>
</evidence>
<dbReference type="Pfam" id="PF01431">
    <property type="entry name" value="Peptidase_M13"/>
    <property type="match status" value="1"/>
</dbReference>
<dbReference type="Proteomes" id="UP000095280">
    <property type="component" value="Unplaced"/>
</dbReference>
<dbReference type="GO" id="GO:0019887">
    <property type="term" value="F:protein kinase regulator activity"/>
    <property type="evidence" value="ECO:0007669"/>
    <property type="project" value="TreeGrafter"/>
</dbReference>
<feature type="region of interest" description="Disordered" evidence="6">
    <location>
        <begin position="392"/>
        <end position="413"/>
    </location>
</feature>
<proteinExistence type="inferred from homology"/>
<feature type="domain" description="CBS" evidence="7">
    <location>
        <begin position="858"/>
        <end position="918"/>
    </location>
</feature>
<dbReference type="GO" id="GO:0004222">
    <property type="term" value="F:metalloendopeptidase activity"/>
    <property type="evidence" value="ECO:0007669"/>
    <property type="project" value="InterPro"/>
</dbReference>
<dbReference type="InterPro" id="IPR046342">
    <property type="entry name" value="CBS_dom_sf"/>
</dbReference>
<dbReference type="CDD" id="cd04618">
    <property type="entry name" value="CBS_euAMPK_gamma-like_repeat1"/>
    <property type="match status" value="1"/>
</dbReference>